<dbReference type="InterPro" id="IPR000539">
    <property type="entry name" value="Frizzled/Smoothened_7TM"/>
</dbReference>
<feature type="transmembrane region" description="Helical" evidence="2">
    <location>
        <begin position="131"/>
        <end position="151"/>
    </location>
</feature>
<protein>
    <recommendedName>
        <fullName evidence="3">Frizzled/Smoothened 7TM domain-containing protein</fullName>
    </recommendedName>
</protein>
<feature type="transmembrane region" description="Helical" evidence="2">
    <location>
        <begin position="256"/>
        <end position="279"/>
    </location>
</feature>
<dbReference type="OrthoDB" id="5965064at2759"/>
<name>A0A7M5V9G5_9CNID</name>
<dbReference type="AlphaFoldDB" id="A0A7M5V9G5"/>
<reference evidence="4" key="1">
    <citation type="submission" date="2021-01" db="UniProtKB">
        <authorList>
            <consortium name="EnsemblMetazoa"/>
        </authorList>
    </citation>
    <scope>IDENTIFICATION</scope>
</reference>
<feature type="domain" description="Frizzled/Smoothened 7TM" evidence="3">
    <location>
        <begin position="94"/>
        <end position="172"/>
    </location>
</feature>
<keyword evidence="2" id="KW-0472">Membrane</keyword>
<evidence type="ECO:0000256" key="1">
    <source>
        <dbReference type="ARBA" id="ARBA00023170"/>
    </source>
</evidence>
<evidence type="ECO:0000259" key="3">
    <source>
        <dbReference type="Pfam" id="PF01534"/>
    </source>
</evidence>
<evidence type="ECO:0000256" key="2">
    <source>
        <dbReference type="SAM" id="Phobius"/>
    </source>
</evidence>
<keyword evidence="2" id="KW-1133">Transmembrane helix</keyword>
<evidence type="ECO:0000313" key="5">
    <source>
        <dbReference type="Proteomes" id="UP000594262"/>
    </source>
</evidence>
<accession>A0A7M5V9G5</accession>
<dbReference type="Proteomes" id="UP000594262">
    <property type="component" value="Unplaced"/>
</dbReference>
<sequence>MNLKTNCKLGQPSNLVSVLYDSLVVEYRLLMSMIFLEHSFDIEFEAPNMNYQGFHNEQRPEHEHFGLHRGMAYIIGVAFFLFQGVNIIQYTSQVGWPNFVAYLTDILLIVLGLIIFVKIKRLLPEDFEEDCSAVDLLLVMMGMFSILYWLFRCCVVGTWAISFTNHHLKNYALWNTVKYGLRIFSTAFLVFIFTNIPRNIPDNNRVVQSSELHFLMPLYLFVLLASYASSIIATYNGQIESWILALYPDLSIGFQILYQAGGPIHLGFSLHVVVHFAYICKALSDEYTRVATEIEVDADDAGD</sequence>
<evidence type="ECO:0000313" key="4">
    <source>
        <dbReference type="EnsemblMetazoa" id="CLYHEMP012123.1"/>
    </source>
</evidence>
<dbReference type="EnsemblMetazoa" id="CLYHEMT012123.1">
    <property type="protein sequence ID" value="CLYHEMP012123.1"/>
    <property type="gene ID" value="CLYHEMG012123"/>
</dbReference>
<dbReference type="Pfam" id="PF01534">
    <property type="entry name" value="Frizzled"/>
    <property type="match status" value="1"/>
</dbReference>
<feature type="transmembrane region" description="Helical" evidence="2">
    <location>
        <begin position="70"/>
        <end position="88"/>
    </location>
</feature>
<keyword evidence="5" id="KW-1185">Reference proteome</keyword>
<keyword evidence="2" id="KW-0812">Transmembrane</keyword>
<feature type="transmembrane region" description="Helical" evidence="2">
    <location>
        <begin position="171"/>
        <end position="193"/>
    </location>
</feature>
<proteinExistence type="predicted"/>
<feature type="transmembrane region" description="Helical" evidence="2">
    <location>
        <begin position="100"/>
        <end position="119"/>
    </location>
</feature>
<keyword evidence="1" id="KW-0675">Receptor</keyword>
<feature type="transmembrane region" description="Helical" evidence="2">
    <location>
        <begin position="214"/>
        <end position="236"/>
    </location>
</feature>
<organism evidence="4 5">
    <name type="scientific">Clytia hemisphaerica</name>
    <dbReference type="NCBI Taxonomy" id="252671"/>
    <lineage>
        <taxon>Eukaryota</taxon>
        <taxon>Metazoa</taxon>
        <taxon>Cnidaria</taxon>
        <taxon>Hydrozoa</taxon>
        <taxon>Hydroidolina</taxon>
        <taxon>Leptothecata</taxon>
        <taxon>Obeliida</taxon>
        <taxon>Clytiidae</taxon>
        <taxon>Clytia</taxon>
    </lineage>
</organism>